<keyword evidence="2" id="KW-1185">Reference proteome</keyword>
<comment type="caution">
    <text evidence="1">The sequence shown here is derived from an EMBL/GenBank/DDBJ whole genome shotgun (WGS) entry which is preliminary data.</text>
</comment>
<dbReference type="EMBL" id="NQVE01000058">
    <property type="protein sequence ID" value="RAL50586.1"/>
    <property type="molecule type" value="Genomic_DNA"/>
</dbReference>
<evidence type="ECO:0008006" key="3">
    <source>
        <dbReference type="Google" id="ProtNLM"/>
    </source>
</evidence>
<protein>
    <recommendedName>
        <fullName evidence="3">Protein kinase domain-containing protein</fullName>
    </recommendedName>
</protein>
<sequence length="83" mass="9094">MKGPRVTLGYDVTVYEDGVGNPECSTSGMLPEVFISEWAAAPELYNHHGGTQSRDVWQVGILALELAYGGVRVPSRETLENRD</sequence>
<organism evidence="1 2">
    <name type="scientific">Cuscuta australis</name>
    <dbReference type="NCBI Taxonomy" id="267555"/>
    <lineage>
        <taxon>Eukaryota</taxon>
        <taxon>Viridiplantae</taxon>
        <taxon>Streptophyta</taxon>
        <taxon>Embryophyta</taxon>
        <taxon>Tracheophyta</taxon>
        <taxon>Spermatophyta</taxon>
        <taxon>Magnoliopsida</taxon>
        <taxon>eudicotyledons</taxon>
        <taxon>Gunneridae</taxon>
        <taxon>Pentapetalae</taxon>
        <taxon>asterids</taxon>
        <taxon>lamiids</taxon>
        <taxon>Solanales</taxon>
        <taxon>Convolvulaceae</taxon>
        <taxon>Cuscuteae</taxon>
        <taxon>Cuscuta</taxon>
        <taxon>Cuscuta subgen. Grammica</taxon>
        <taxon>Cuscuta sect. Cleistogrammica</taxon>
    </lineage>
</organism>
<evidence type="ECO:0000313" key="1">
    <source>
        <dbReference type="EMBL" id="RAL50586.1"/>
    </source>
</evidence>
<evidence type="ECO:0000313" key="2">
    <source>
        <dbReference type="Proteomes" id="UP000249390"/>
    </source>
</evidence>
<dbReference type="AlphaFoldDB" id="A0A328DZD6"/>
<reference evidence="1 2" key="1">
    <citation type="submission" date="2018-06" db="EMBL/GenBank/DDBJ databases">
        <title>The Genome of Cuscuta australis (Dodder) Provides Insight into the Evolution of Plant Parasitism.</title>
        <authorList>
            <person name="Liu H."/>
        </authorList>
    </citation>
    <scope>NUCLEOTIDE SEQUENCE [LARGE SCALE GENOMIC DNA]</scope>
    <source>
        <strain evidence="2">cv. Yunnan</strain>
        <tissue evidence="1">Vines</tissue>
    </source>
</reference>
<proteinExistence type="predicted"/>
<dbReference type="SUPFAM" id="SSF56112">
    <property type="entry name" value="Protein kinase-like (PK-like)"/>
    <property type="match status" value="1"/>
</dbReference>
<dbReference type="InterPro" id="IPR011009">
    <property type="entry name" value="Kinase-like_dom_sf"/>
</dbReference>
<name>A0A328DZD6_9ASTE</name>
<dbReference type="Proteomes" id="UP000249390">
    <property type="component" value="Unassembled WGS sequence"/>
</dbReference>
<gene>
    <name evidence="1" type="ORF">DM860_014528</name>
</gene>
<accession>A0A328DZD6</accession>